<evidence type="ECO:0000313" key="7">
    <source>
        <dbReference type="Proteomes" id="UP000282656"/>
    </source>
</evidence>
<sequence length="350" mass="38318">MSQEQEVHPATPGGTAYTRASADARTDASSADTNYGDTTRLRADASPAAESFLLFDTWVLGAPVNNAKLRVYATTGSEGTLAAWPVSNDWTESTITWANRPLYSGGPVLHTPLPIEDESWVELDATEVVQGDGLYSFGMGMGSSDGASFVSRNSTLESLWPTLYINLEPSNCTPGTLVESHEVNLPDRAFYVSESSPDSRLSRQTSMWVDADVGRETFLSFIIDPRGRDIKRAVLGLRSRDDGTKHGPKLYNVVPGTWTPQSRTWNTRPQLEPTPIAELGEVPPSTRMLMDVTDLVRGRSGTLGTNGTGFRLELGLRSDSSDGVEFYSPYHGQDVYRPKLTLYFDRPCPP</sequence>
<dbReference type="InterPro" id="IPR055372">
    <property type="entry name" value="CBM96"/>
</dbReference>
<keyword evidence="3" id="KW-0732">Signal</keyword>
<organism evidence="6 7">
    <name type="scientific">Corallococcus interemptor</name>
    <dbReference type="NCBI Taxonomy" id="2316720"/>
    <lineage>
        <taxon>Bacteria</taxon>
        <taxon>Pseudomonadati</taxon>
        <taxon>Myxococcota</taxon>
        <taxon>Myxococcia</taxon>
        <taxon>Myxococcales</taxon>
        <taxon>Cystobacterineae</taxon>
        <taxon>Myxococcaceae</taxon>
        <taxon>Corallococcus</taxon>
    </lineage>
</organism>
<accession>A0A3A8QZV5</accession>
<dbReference type="NCBIfam" id="NF033679">
    <property type="entry name" value="DNRLRE_dom"/>
    <property type="match status" value="2"/>
</dbReference>
<comment type="subcellular location">
    <subcellularLocation>
        <location evidence="1">Secreted</location>
    </subcellularLocation>
</comment>
<feature type="domain" description="Carbohydrate-binding module family 96" evidence="5">
    <location>
        <begin position="191"/>
        <end position="301"/>
    </location>
</feature>
<comment type="caution">
    <text evidence="6">The sequence shown here is derived from an EMBL/GenBank/DDBJ whole genome shotgun (WGS) entry which is preliminary data.</text>
</comment>
<evidence type="ECO:0000256" key="3">
    <source>
        <dbReference type="ARBA" id="ARBA00022729"/>
    </source>
</evidence>
<feature type="region of interest" description="Disordered" evidence="4">
    <location>
        <begin position="1"/>
        <end position="37"/>
    </location>
</feature>
<dbReference type="EMBL" id="RAWM01000004">
    <property type="protein sequence ID" value="RKH73321.1"/>
    <property type="molecule type" value="Genomic_DNA"/>
</dbReference>
<evidence type="ECO:0000259" key="5">
    <source>
        <dbReference type="Pfam" id="PF24517"/>
    </source>
</evidence>
<proteinExistence type="predicted"/>
<dbReference type="GO" id="GO:0005576">
    <property type="term" value="C:extracellular region"/>
    <property type="evidence" value="ECO:0007669"/>
    <property type="project" value="UniProtKB-SubCell"/>
</dbReference>
<feature type="domain" description="Carbohydrate-binding module family 96" evidence="5">
    <location>
        <begin position="15"/>
        <end position="156"/>
    </location>
</feature>
<dbReference type="Proteomes" id="UP000282656">
    <property type="component" value="Unassembled WGS sequence"/>
</dbReference>
<evidence type="ECO:0000256" key="4">
    <source>
        <dbReference type="SAM" id="MobiDB-lite"/>
    </source>
</evidence>
<feature type="compositionally biased region" description="Low complexity" evidence="4">
    <location>
        <begin position="18"/>
        <end position="33"/>
    </location>
</feature>
<keyword evidence="2" id="KW-0964">Secreted</keyword>
<evidence type="ECO:0000313" key="6">
    <source>
        <dbReference type="EMBL" id="RKH73321.1"/>
    </source>
</evidence>
<dbReference type="AlphaFoldDB" id="A0A3A8QZV5"/>
<dbReference type="Pfam" id="PF24517">
    <property type="entry name" value="CBM96"/>
    <property type="match status" value="2"/>
</dbReference>
<evidence type="ECO:0000256" key="1">
    <source>
        <dbReference type="ARBA" id="ARBA00004613"/>
    </source>
</evidence>
<name>A0A3A8QZV5_9BACT</name>
<gene>
    <name evidence="6" type="ORF">D7X96_02675</name>
</gene>
<reference evidence="7" key="1">
    <citation type="submission" date="2018-09" db="EMBL/GenBank/DDBJ databases">
        <authorList>
            <person name="Livingstone P.G."/>
            <person name="Whitworth D.E."/>
        </authorList>
    </citation>
    <scope>NUCLEOTIDE SEQUENCE [LARGE SCALE GENOMIC DNA]</scope>
    <source>
        <strain evidence="7">AB047A</strain>
    </source>
</reference>
<keyword evidence="7" id="KW-1185">Reference proteome</keyword>
<protein>
    <submittedName>
        <fullName evidence="6">DNRLRE domain-containing protein</fullName>
    </submittedName>
</protein>
<evidence type="ECO:0000256" key="2">
    <source>
        <dbReference type="ARBA" id="ARBA00022525"/>
    </source>
</evidence>